<name>E3G1I2_ENTLS</name>
<dbReference type="PROSITE" id="PS51101">
    <property type="entry name" value="PTS_EIIB_TYPE_4"/>
    <property type="match status" value="1"/>
</dbReference>
<dbReference type="Proteomes" id="UP000006872">
    <property type="component" value="Chromosome"/>
</dbReference>
<dbReference type="Gene3D" id="3.40.35.10">
    <property type="entry name" value="Phosphotransferase system, sorbose subfamily IIB component"/>
    <property type="match status" value="1"/>
</dbReference>
<keyword evidence="5" id="KW-0808">Transferase</keyword>
<dbReference type="GO" id="GO:0005737">
    <property type="term" value="C:cytoplasm"/>
    <property type="evidence" value="ECO:0007669"/>
    <property type="project" value="UniProtKB-SubCell"/>
</dbReference>
<dbReference type="GO" id="GO:0016301">
    <property type="term" value="F:kinase activity"/>
    <property type="evidence" value="ECO:0007669"/>
    <property type="project" value="UniProtKB-KW"/>
</dbReference>
<organism evidence="9 10">
    <name type="scientific">Enterobacter lignolyticus (strain SCF1)</name>
    <dbReference type="NCBI Taxonomy" id="701347"/>
    <lineage>
        <taxon>Bacteria</taxon>
        <taxon>Pseudomonadati</taxon>
        <taxon>Pseudomonadota</taxon>
        <taxon>Gammaproteobacteria</taxon>
        <taxon>Enterobacterales</taxon>
        <taxon>Enterobacteriaceae</taxon>
        <taxon>Pluralibacter</taxon>
    </lineage>
</organism>
<dbReference type="InterPro" id="IPR036667">
    <property type="entry name" value="PTS_IIB_sorbose-sp_sf"/>
</dbReference>
<dbReference type="GO" id="GO:0008982">
    <property type="term" value="F:protein-N(PI)-phosphohistidine-sugar phosphotransferase activity"/>
    <property type="evidence" value="ECO:0007669"/>
    <property type="project" value="InterPro"/>
</dbReference>
<reference evidence="10" key="1">
    <citation type="submission" date="2010-10" db="EMBL/GenBank/DDBJ databases">
        <title>Complete sequence of Enterobacter cloacae SCF1.</title>
        <authorList>
            <consortium name="US DOE Joint Genome Institute"/>
            <person name="Lucas S."/>
            <person name="Copeland A."/>
            <person name="Lapidus A."/>
            <person name="Cheng J.-F."/>
            <person name="Bruce D."/>
            <person name="Goodwin L."/>
            <person name="Pitluck S."/>
            <person name="Davenport K."/>
            <person name="Detter J.C."/>
            <person name="Han C."/>
            <person name="Tapia R."/>
            <person name="Land M."/>
            <person name="Hauser L."/>
            <person name="Chang Y.-J."/>
            <person name="Jeffries C."/>
            <person name="Kyrpides N."/>
            <person name="Ivanova N."/>
            <person name="Mikhailova N."/>
            <person name="DeAngelis K."/>
            <person name="Arkin A.P."/>
            <person name="Chivian D."/>
            <person name="Edwards B."/>
            <person name="Woo H."/>
            <person name="Hazen T.C."/>
            <person name="Woyke T."/>
        </authorList>
    </citation>
    <scope>NUCLEOTIDE SEQUENCE [LARGE SCALE GENOMIC DNA]</scope>
    <source>
        <strain evidence="10">SCF1</strain>
    </source>
</reference>
<dbReference type="STRING" id="701347.Entcl_4033"/>
<dbReference type="HOGENOM" id="CLU_116175_2_0_6"/>
<comment type="subcellular location">
    <subcellularLocation>
        <location evidence="1">Cytoplasm</location>
    </subcellularLocation>
</comment>
<keyword evidence="7" id="KW-0418">Kinase</keyword>
<evidence type="ECO:0000256" key="7">
    <source>
        <dbReference type="ARBA" id="ARBA00022777"/>
    </source>
</evidence>
<dbReference type="SUPFAM" id="SSF52728">
    <property type="entry name" value="PTS IIb component"/>
    <property type="match status" value="1"/>
</dbReference>
<evidence type="ECO:0000256" key="2">
    <source>
        <dbReference type="ARBA" id="ARBA00022448"/>
    </source>
</evidence>
<sequence>MLTLRVDDRLIHTQVVAGWIQALALDSIIVGNDEAAGDPMQALALEMALPPGVSCRICTPDDVADQIQPGARQMVIVASLACASRVVSRIPAITEINLANCSQYRRKAECQQFAASVWLTNDDLTLLQDLKQHGISVVNYPSPPVDKK</sequence>
<dbReference type="Pfam" id="PF03830">
    <property type="entry name" value="PTSIIB_sorb"/>
    <property type="match status" value="1"/>
</dbReference>
<dbReference type="GO" id="GO:0009401">
    <property type="term" value="P:phosphoenolpyruvate-dependent sugar phosphotransferase system"/>
    <property type="evidence" value="ECO:0007669"/>
    <property type="project" value="UniProtKB-KW"/>
</dbReference>
<keyword evidence="6" id="KW-0598">Phosphotransferase system</keyword>
<protein>
    <submittedName>
        <fullName evidence="9">PTS system sorbose subfamily IIB component</fullName>
    </submittedName>
</protein>
<gene>
    <name evidence="9" type="ordered locus">Entcl_4033</name>
</gene>
<evidence type="ECO:0000313" key="10">
    <source>
        <dbReference type="Proteomes" id="UP000006872"/>
    </source>
</evidence>
<feature type="domain" description="PTS EIIB type-4" evidence="8">
    <location>
        <begin position="1"/>
        <end position="148"/>
    </location>
</feature>
<reference evidence="9 10" key="2">
    <citation type="journal article" date="2011" name="Stand. Genomic Sci.">
        <title>Complete genome sequence of 'Enterobacter lignolyticus' SCF1.</title>
        <authorList>
            <person name="Deangelis K.M."/>
            <person name="D'Haeseleer P."/>
            <person name="Chivian D."/>
            <person name="Fortney J.L."/>
            <person name="Khudyakov J."/>
            <person name="Simmons B."/>
            <person name="Woo H."/>
            <person name="Arkin A.P."/>
            <person name="Davenport K.W."/>
            <person name="Goodwin L."/>
            <person name="Chen A."/>
            <person name="Ivanova N."/>
            <person name="Kyrpides N.C."/>
            <person name="Mavromatis K."/>
            <person name="Woyke T."/>
            <person name="Hazen T.C."/>
        </authorList>
    </citation>
    <scope>NUCLEOTIDE SEQUENCE [LARGE SCALE GENOMIC DNA]</scope>
    <source>
        <strain evidence="9 10">SCF1</strain>
    </source>
</reference>
<keyword evidence="10" id="KW-1185">Reference proteome</keyword>
<evidence type="ECO:0000259" key="8">
    <source>
        <dbReference type="PROSITE" id="PS51101"/>
    </source>
</evidence>
<evidence type="ECO:0000256" key="4">
    <source>
        <dbReference type="ARBA" id="ARBA00022597"/>
    </source>
</evidence>
<proteinExistence type="predicted"/>
<evidence type="ECO:0000256" key="5">
    <source>
        <dbReference type="ARBA" id="ARBA00022679"/>
    </source>
</evidence>
<evidence type="ECO:0000256" key="3">
    <source>
        <dbReference type="ARBA" id="ARBA00022490"/>
    </source>
</evidence>
<dbReference type="EMBL" id="CP002272">
    <property type="protein sequence ID" value="ADO50267.1"/>
    <property type="molecule type" value="Genomic_DNA"/>
</dbReference>
<dbReference type="KEGG" id="esc:Entcl_4033"/>
<keyword evidence="4" id="KW-0762">Sugar transport</keyword>
<keyword evidence="2" id="KW-0813">Transport</keyword>
<evidence type="ECO:0000256" key="1">
    <source>
        <dbReference type="ARBA" id="ARBA00004496"/>
    </source>
</evidence>
<dbReference type="InterPro" id="IPR004720">
    <property type="entry name" value="PTS_IIB_sorbose-sp"/>
</dbReference>
<evidence type="ECO:0000313" key="9">
    <source>
        <dbReference type="EMBL" id="ADO50267.1"/>
    </source>
</evidence>
<dbReference type="AlphaFoldDB" id="E3G1I2"/>
<accession>E3G1I2</accession>
<keyword evidence="3" id="KW-0963">Cytoplasm</keyword>
<evidence type="ECO:0000256" key="6">
    <source>
        <dbReference type="ARBA" id="ARBA00022683"/>
    </source>
</evidence>
<dbReference type="eggNOG" id="COG3444">
    <property type="taxonomic scope" value="Bacteria"/>
</dbReference>
<dbReference type="RefSeq" id="WP_013367983.1">
    <property type="nucleotide sequence ID" value="NC_014618.1"/>
</dbReference>